<dbReference type="InterPro" id="IPR036721">
    <property type="entry name" value="RCK_C_sf"/>
</dbReference>
<accession>A0A2T1KIL0</accession>
<dbReference type="Proteomes" id="UP000238385">
    <property type="component" value="Unassembled WGS sequence"/>
</dbReference>
<dbReference type="GO" id="GO:0005886">
    <property type="term" value="C:plasma membrane"/>
    <property type="evidence" value="ECO:0007669"/>
    <property type="project" value="InterPro"/>
</dbReference>
<dbReference type="InterPro" id="IPR050721">
    <property type="entry name" value="Trk_Ktr_HKT_K-transport"/>
</dbReference>
<dbReference type="PROSITE" id="PS51202">
    <property type="entry name" value="RCK_C"/>
    <property type="match status" value="2"/>
</dbReference>
<evidence type="ECO:0000256" key="6">
    <source>
        <dbReference type="ARBA" id="ARBA00023065"/>
    </source>
</evidence>
<evidence type="ECO:0000256" key="1">
    <source>
        <dbReference type="ARBA" id="ARBA00017378"/>
    </source>
</evidence>
<dbReference type="GO" id="GO:0015079">
    <property type="term" value="F:potassium ion transmembrane transporter activity"/>
    <property type="evidence" value="ECO:0007669"/>
    <property type="project" value="InterPro"/>
</dbReference>
<dbReference type="Gene3D" id="3.30.70.1450">
    <property type="entry name" value="Regulator of K+ conductance, C-terminal domain"/>
    <property type="match status" value="2"/>
</dbReference>
<proteinExistence type="predicted"/>
<gene>
    <name evidence="9" type="ORF">C7H08_00410</name>
</gene>
<keyword evidence="4" id="KW-0630">Potassium</keyword>
<dbReference type="AlphaFoldDB" id="A0A2T1KIL0"/>
<dbReference type="SUPFAM" id="SSF51735">
    <property type="entry name" value="NAD(P)-binding Rossmann-fold domains"/>
    <property type="match status" value="2"/>
</dbReference>
<dbReference type="PANTHER" id="PTHR43833">
    <property type="entry name" value="POTASSIUM CHANNEL PROTEIN 2-RELATED-RELATED"/>
    <property type="match status" value="1"/>
</dbReference>
<dbReference type="NCBIfam" id="NF007039">
    <property type="entry name" value="PRK09496.3-2"/>
    <property type="match status" value="1"/>
</dbReference>
<reference evidence="9 10" key="1">
    <citation type="submission" date="2018-03" db="EMBL/GenBank/DDBJ databases">
        <title>Marinobacter brunus sp. nov., a marine bacterium of Gamma-proteobacteria isolated from the surface seawater of the South China Sea.</title>
        <authorList>
            <person name="Cheng H."/>
            <person name="Wu Y.-H."/>
            <person name="Xamxidin M."/>
            <person name="Xu X.-W."/>
        </authorList>
    </citation>
    <scope>NUCLEOTIDE SEQUENCE [LARGE SCALE GENOMIC DNA]</scope>
    <source>
        <strain evidence="9 10">JCM 30472</strain>
    </source>
</reference>
<dbReference type="FunFam" id="3.30.70.1450:FF:000001">
    <property type="entry name" value="Trk system potassium transporter TrkA"/>
    <property type="match status" value="1"/>
</dbReference>
<dbReference type="NCBIfam" id="NF007030">
    <property type="entry name" value="PRK09496.1-1"/>
    <property type="match status" value="1"/>
</dbReference>
<dbReference type="SUPFAM" id="SSF116726">
    <property type="entry name" value="TrkA C-terminal domain-like"/>
    <property type="match status" value="2"/>
</dbReference>
<dbReference type="InterPro" id="IPR003148">
    <property type="entry name" value="RCK_N"/>
</dbReference>
<dbReference type="RefSeq" id="WP_106669794.1">
    <property type="nucleotide sequence ID" value="NZ_BMFE01000001.1"/>
</dbReference>
<dbReference type="Gene3D" id="3.40.50.720">
    <property type="entry name" value="NAD(P)-binding Rossmann-like Domain"/>
    <property type="match status" value="2"/>
</dbReference>
<keyword evidence="3" id="KW-0633">Potassium transport</keyword>
<feature type="domain" description="RCK C-terminal" evidence="8">
    <location>
        <begin position="152"/>
        <end position="237"/>
    </location>
</feature>
<dbReference type="FunFam" id="3.40.50.720:FF:000042">
    <property type="entry name" value="Trk system potassium transporter TrkA"/>
    <property type="match status" value="1"/>
</dbReference>
<keyword evidence="5" id="KW-0520">NAD</keyword>
<evidence type="ECO:0000259" key="8">
    <source>
        <dbReference type="PROSITE" id="PS51202"/>
    </source>
</evidence>
<sequence length="467" mass="51843">MKILILGAGQVGGTLAENLANEANDITVIDSDSARLRELQDRLDIRTMHGRASYPTVLRQAGAEDADMVIAVTNSDETNMVACQVSKLLYKTPTTICRVRANAYLAKSELFYRREVEKDLDSLRGFPIDVLISPEHLVTKHITRLIEYPGALQVLEFSKGLVRLVAIRATKGGPLVGQELSYLRTHMPKVDTRVAAIFRKDRAIMPQGNTVIEDGDEVFFIAASDHTRSVMSELQPLAKPYKRIFICGGGNIGYRLANTLENRYQVKILEQDHDRCVMLSEQLRKTVVLEGNAANKDILLEENIENTDVFCAVTNDDEANIMASLLAKRLGARKVLTLINNPDYVDLIQGGDIDVAISPQQTTIGSLLTHVRRGDVVNVHSLRRGAAEAIEAIAHGDHRSSKVVGKRLDEINLPPGTTIGAIVRHNEVLIAHDHLRVQPDDHVILFLVDKTRIRDVEKLFQVGLTFF</sequence>
<dbReference type="NCBIfam" id="NF007032">
    <property type="entry name" value="PRK09496.1-4"/>
    <property type="match status" value="1"/>
</dbReference>
<feature type="domain" description="RCK N-terminal" evidence="7">
    <location>
        <begin position="1"/>
        <end position="132"/>
    </location>
</feature>
<comment type="caution">
    <text evidence="9">The sequence shown here is derived from an EMBL/GenBank/DDBJ whole genome shotgun (WGS) entry which is preliminary data.</text>
</comment>
<evidence type="ECO:0000313" key="9">
    <source>
        <dbReference type="EMBL" id="PSF10006.1"/>
    </source>
</evidence>
<evidence type="ECO:0000259" key="7">
    <source>
        <dbReference type="PROSITE" id="PS51201"/>
    </source>
</evidence>
<name>A0A2T1KIL0_9GAMM</name>
<evidence type="ECO:0000256" key="2">
    <source>
        <dbReference type="ARBA" id="ARBA00022448"/>
    </source>
</evidence>
<dbReference type="InterPro" id="IPR006037">
    <property type="entry name" value="RCK_C"/>
</dbReference>
<dbReference type="OrthoDB" id="9775180at2"/>
<dbReference type="InterPro" id="IPR036291">
    <property type="entry name" value="NAD(P)-bd_dom_sf"/>
</dbReference>
<dbReference type="InterPro" id="IPR006036">
    <property type="entry name" value="K_uptake_TrkA"/>
</dbReference>
<organism evidence="9 10">
    <name type="scientific">Marinobacter halophilus</name>
    <dbReference type="NCBI Taxonomy" id="1323740"/>
    <lineage>
        <taxon>Bacteria</taxon>
        <taxon>Pseudomonadati</taxon>
        <taxon>Pseudomonadota</taxon>
        <taxon>Gammaproteobacteria</taxon>
        <taxon>Pseudomonadales</taxon>
        <taxon>Marinobacteraceae</taxon>
        <taxon>Marinobacter</taxon>
    </lineage>
</organism>
<evidence type="ECO:0000256" key="5">
    <source>
        <dbReference type="ARBA" id="ARBA00023027"/>
    </source>
</evidence>
<dbReference type="EMBL" id="PXNN01000003">
    <property type="protein sequence ID" value="PSF10006.1"/>
    <property type="molecule type" value="Genomic_DNA"/>
</dbReference>
<evidence type="ECO:0000256" key="4">
    <source>
        <dbReference type="ARBA" id="ARBA00022958"/>
    </source>
</evidence>
<feature type="domain" description="RCK C-terminal" evidence="8">
    <location>
        <begin position="377"/>
        <end position="462"/>
    </location>
</feature>
<keyword evidence="10" id="KW-1185">Reference proteome</keyword>
<dbReference type="NCBIfam" id="NF007031">
    <property type="entry name" value="PRK09496.1-2"/>
    <property type="match status" value="1"/>
</dbReference>
<protein>
    <recommendedName>
        <fullName evidence="1">Trk system potassium uptake protein TrkA</fullName>
    </recommendedName>
</protein>
<evidence type="ECO:0000313" key="10">
    <source>
        <dbReference type="Proteomes" id="UP000238385"/>
    </source>
</evidence>
<dbReference type="Pfam" id="PF02254">
    <property type="entry name" value="TrkA_N"/>
    <property type="match status" value="2"/>
</dbReference>
<dbReference type="PRINTS" id="PR00335">
    <property type="entry name" value="KUPTAKETRKA"/>
</dbReference>
<feature type="domain" description="RCK N-terminal" evidence="7">
    <location>
        <begin position="241"/>
        <end position="357"/>
    </location>
</feature>
<dbReference type="PROSITE" id="PS51201">
    <property type="entry name" value="RCK_N"/>
    <property type="match status" value="2"/>
</dbReference>
<dbReference type="Pfam" id="PF02080">
    <property type="entry name" value="TrkA_C"/>
    <property type="match status" value="2"/>
</dbReference>
<keyword evidence="6" id="KW-0406">Ion transport</keyword>
<evidence type="ECO:0000256" key="3">
    <source>
        <dbReference type="ARBA" id="ARBA00022538"/>
    </source>
</evidence>
<dbReference type="PANTHER" id="PTHR43833:SF5">
    <property type="entry name" value="TRK SYSTEM POTASSIUM UPTAKE PROTEIN TRKA"/>
    <property type="match status" value="1"/>
</dbReference>
<keyword evidence="2" id="KW-0813">Transport</keyword>